<keyword evidence="2" id="KW-1185">Reference proteome</keyword>
<sequence length="31" mass="3391">MTDTVTVSDRPAQPVRQLLAASVGNAVEWYD</sequence>
<name>A0ABY3GRY6_9ACTN</name>
<dbReference type="Proteomes" id="UP000318052">
    <property type="component" value="Unassembled WGS sequence"/>
</dbReference>
<gene>
    <name evidence="1" type="ORF">FRZ02_30755</name>
</gene>
<feature type="non-terminal residue" evidence="1">
    <location>
        <position position="31"/>
    </location>
</feature>
<evidence type="ECO:0000313" key="1">
    <source>
        <dbReference type="EMBL" id="TWV18122.1"/>
    </source>
</evidence>
<accession>A0ABY3GRY6</accession>
<comment type="caution">
    <text evidence="1">The sequence shown here is derived from an EMBL/GenBank/DDBJ whole genome shotgun (WGS) entry which is preliminary data.</text>
</comment>
<organism evidence="1 2">
    <name type="scientific">Streptomyces albidoflavus</name>
    <dbReference type="NCBI Taxonomy" id="1886"/>
    <lineage>
        <taxon>Bacteria</taxon>
        <taxon>Bacillati</taxon>
        <taxon>Actinomycetota</taxon>
        <taxon>Actinomycetes</taxon>
        <taxon>Kitasatosporales</taxon>
        <taxon>Streptomycetaceae</taxon>
        <taxon>Streptomyces</taxon>
        <taxon>Streptomyces albidoflavus group</taxon>
    </lineage>
</organism>
<reference evidence="2" key="1">
    <citation type="journal article" date="2019" name="Microbiol. Resour. Announc.">
        <title>Draft Genomic Sequences of Streptomyces misionensis and Streptomyces albidoflavus, bacteria applied for phytopathogen biocontrol.</title>
        <authorList>
            <person name="Pylro V."/>
            <person name="Dias A."/>
            <person name="Andreote F."/>
            <person name="Varani A."/>
            <person name="Andreote C."/>
            <person name="Bernardo E."/>
            <person name="Martins T."/>
        </authorList>
    </citation>
    <scope>NUCLEOTIDE SEQUENCE [LARGE SCALE GENOMIC DNA]</scope>
    <source>
        <strain evidence="2">77</strain>
    </source>
</reference>
<proteinExistence type="predicted"/>
<protein>
    <submittedName>
        <fullName evidence="1">MFS transporter</fullName>
    </submittedName>
</protein>
<evidence type="ECO:0000313" key="2">
    <source>
        <dbReference type="Proteomes" id="UP000318052"/>
    </source>
</evidence>
<dbReference type="EMBL" id="VOGX01000061">
    <property type="protein sequence ID" value="TWV18122.1"/>
    <property type="molecule type" value="Genomic_DNA"/>
</dbReference>